<organism evidence="2 3">
    <name type="scientific">Lapidilactobacillus gannanensis</name>
    <dbReference type="NCBI Taxonomy" id="2486002"/>
    <lineage>
        <taxon>Bacteria</taxon>
        <taxon>Bacillati</taxon>
        <taxon>Bacillota</taxon>
        <taxon>Bacilli</taxon>
        <taxon>Lactobacillales</taxon>
        <taxon>Lactobacillaceae</taxon>
        <taxon>Lapidilactobacillus</taxon>
    </lineage>
</organism>
<reference evidence="3" key="1">
    <citation type="journal article" date="2019" name="Int. J. Syst. Evol. Microbiol.">
        <title>The Global Catalogue of Microorganisms (GCM) 10K type strain sequencing project: providing services to taxonomists for standard genome sequencing and annotation.</title>
        <authorList>
            <consortium name="The Broad Institute Genomics Platform"/>
            <consortium name="The Broad Institute Genome Sequencing Center for Infectious Disease"/>
            <person name="Wu L."/>
            <person name="Ma J."/>
        </authorList>
    </citation>
    <scope>NUCLEOTIDE SEQUENCE [LARGE SCALE GENOMIC DNA]</scope>
    <source>
        <strain evidence="3">CCM 8937</strain>
    </source>
</reference>
<name>A0ABW4BNM1_9LACO</name>
<evidence type="ECO:0000313" key="2">
    <source>
        <dbReference type="EMBL" id="MFD1411170.1"/>
    </source>
</evidence>
<evidence type="ECO:0000256" key="1">
    <source>
        <dbReference type="SAM" id="MobiDB-lite"/>
    </source>
</evidence>
<sequence length="199" mass="22449">MRIKDIYSAGIHGINQVSRFLTKTHHRKQQQKRQPDLSLRYAGSWSFTDPQTKQKHEMAIGRDFTIKIDQKELPGRIIGLDGEQLVFLDHYGFQLKVFANHLGPIEIYDESSDQTYPVINHRDQPRLPKGTDVPVDEADHDLVFELDDLALDQDTADTTVTEQQTADSAATTNLDQIADQTDQTSNLDEADAAKTGTND</sequence>
<dbReference type="EMBL" id="JBHTOH010000036">
    <property type="protein sequence ID" value="MFD1411170.1"/>
    <property type="molecule type" value="Genomic_DNA"/>
</dbReference>
<gene>
    <name evidence="2" type="ORF">ACFQ4R_06090</name>
</gene>
<feature type="region of interest" description="Disordered" evidence="1">
    <location>
        <begin position="157"/>
        <end position="199"/>
    </location>
</feature>
<dbReference type="RefSeq" id="WP_125649423.1">
    <property type="nucleotide sequence ID" value="NZ_JBHTOH010000036.1"/>
</dbReference>
<accession>A0ABW4BNM1</accession>
<feature type="compositionally biased region" description="Polar residues" evidence="1">
    <location>
        <begin position="160"/>
        <end position="187"/>
    </location>
</feature>
<protein>
    <submittedName>
        <fullName evidence="2">DUF4828 domain-containing protein</fullName>
    </submittedName>
</protein>
<proteinExistence type="predicted"/>
<keyword evidence="3" id="KW-1185">Reference proteome</keyword>
<dbReference type="Pfam" id="PF16110">
    <property type="entry name" value="DUF4828"/>
    <property type="match status" value="1"/>
</dbReference>
<comment type="caution">
    <text evidence="2">The sequence shown here is derived from an EMBL/GenBank/DDBJ whole genome shotgun (WGS) entry which is preliminary data.</text>
</comment>
<dbReference type="Proteomes" id="UP001597191">
    <property type="component" value="Unassembled WGS sequence"/>
</dbReference>
<evidence type="ECO:0000313" key="3">
    <source>
        <dbReference type="Proteomes" id="UP001597191"/>
    </source>
</evidence>
<dbReference type="InterPro" id="IPR032254">
    <property type="entry name" value="DUF4828"/>
</dbReference>